<evidence type="ECO:0000313" key="11">
    <source>
        <dbReference type="Proteomes" id="UP000619534"/>
    </source>
</evidence>
<name>A0ABQ1P1S1_9BACI</name>
<feature type="region of interest" description="Disordered" evidence="7">
    <location>
        <begin position="95"/>
        <end position="114"/>
    </location>
</feature>
<dbReference type="Gene3D" id="2.40.50.100">
    <property type="match status" value="1"/>
</dbReference>
<evidence type="ECO:0000256" key="6">
    <source>
        <dbReference type="RuleBase" id="RU003423"/>
    </source>
</evidence>
<dbReference type="PANTHER" id="PTHR43178:SF5">
    <property type="entry name" value="LIPOAMIDE ACYLTRANSFERASE COMPONENT OF BRANCHED-CHAIN ALPHA-KETO ACID DEHYDROGENASE COMPLEX, MITOCHONDRIAL"/>
    <property type="match status" value="1"/>
</dbReference>
<comment type="caution">
    <text evidence="10">The sequence shown here is derived from an EMBL/GenBank/DDBJ whole genome shotgun (WGS) entry which is preliminary data.</text>
</comment>
<dbReference type="InterPro" id="IPR050743">
    <property type="entry name" value="2-oxoacid_DH_E2_comp"/>
</dbReference>
<dbReference type="SUPFAM" id="SSF47005">
    <property type="entry name" value="Peripheral subunit-binding domain of 2-oxo acid dehydrogenase complex"/>
    <property type="match status" value="1"/>
</dbReference>
<gene>
    <name evidence="10" type="primary">pdhC</name>
    <name evidence="10" type="ORF">GCM10007216_20130</name>
</gene>
<dbReference type="InterPro" id="IPR003016">
    <property type="entry name" value="2-oxoA_DH_lipoyl-BS"/>
</dbReference>
<dbReference type="EC" id="2.3.1.-" evidence="6"/>
<dbReference type="RefSeq" id="WP_062445961.1">
    <property type="nucleotide sequence ID" value="NZ_BMCJ01000003.1"/>
</dbReference>
<evidence type="ECO:0000259" key="8">
    <source>
        <dbReference type="PROSITE" id="PS50968"/>
    </source>
</evidence>
<dbReference type="CDD" id="cd06849">
    <property type="entry name" value="lipoyl_domain"/>
    <property type="match status" value="1"/>
</dbReference>
<dbReference type="InterPro" id="IPR004167">
    <property type="entry name" value="PSBD"/>
</dbReference>
<evidence type="ECO:0000313" key="10">
    <source>
        <dbReference type="EMBL" id="GGC89322.1"/>
    </source>
</evidence>
<dbReference type="Gene3D" id="3.30.559.10">
    <property type="entry name" value="Chloramphenicol acetyltransferase-like domain"/>
    <property type="match status" value="1"/>
</dbReference>
<keyword evidence="11" id="KW-1185">Reference proteome</keyword>
<dbReference type="Pfam" id="PF00364">
    <property type="entry name" value="Biotin_lipoyl"/>
    <property type="match status" value="1"/>
</dbReference>
<dbReference type="InterPro" id="IPR011053">
    <property type="entry name" value="Single_hybrid_motif"/>
</dbReference>
<dbReference type="SUPFAM" id="SSF52777">
    <property type="entry name" value="CoA-dependent acyltransferases"/>
    <property type="match status" value="1"/>
</dbReference>
<dbReference type="InterPro" id="IPR001078">
    <property type="entry name" value="2-oxoacid_DH_actylTfrase"/>
</dbReference>
<dbReference type="InterPro" id="IPR023213">
    <property type="entry name" value="CAT-like_dom_sf"/>
</dbReference>
<evidence type="ECO:0000256" key="3">
    <source>
        <dbReference type="ARBA" id="ARBA00022679"/>
    </source>
</evidence>
<dbReference type="PROSITE" id="PS51826">
    <property type="entry name" value="PSBD"/>
    <property type="match status" value="1"/>
</dbReference>
<dbReference type="PANTHER" id="PTHR43178">
    <property type="entry name" value="DIHYDROLIPOAMIDE ACETYLTRANSFERASE COMPONENT OF PYRUVATE DEHYDROGENASE COMPLEX"/>
    <property type="match status" value="1"/>
</dbReference>
<dbReference type="Gene3D" id="4.10.320.10">
    <property type="entry name" value="E3-binding domain"/>
    <property type="match status" value="1"/>
</dbReference>
<evidence type="ECO:0000259" key="9">
    <source>
        <dbReference type="PROSITE" id="PS51826"/>
    </source>
</evidence>
<sequence length="388" mass="42711">MYEVKMPRLGVTMQKGTINQWLVEEGEEVNKGDYIFEMETEKSTLEIEAQESGTLKKVIVPDGEEVAVNTVVAIIADLNEEVDLSAYLQDTNQEKAVGNNKEKSTSSTATAVRKQRSKVVPKARKLAKEMGLSLEEIQGTGKDGLITVNDVKSFVNFSEESQLTVKETIPLNHVKRAMSNNVLESWQTVPQFTQMVSVNMENVLKVKKQLEGITLNDLLIKSLAKAAASYPIVNSQFDKDKKVKIFEEVNISVAVNSSHGLVVPVLRNVPSKSIHEVSKEMKEIGYKAEASELTPQDYADGTITLSNLGSVGIESGTPIINTPQSTIVFAGTIKKTPIVNKEDEVIVAPIMTLSICYDHRFIDGVTGAEFTNQFKTILEKLSVEDITT</sequence>
<accession>A0ABQ1P1S1</accession>
<reference evidence="11" key="1">
    <citation type="journal article" date="2019" name="Int. J. Syst. Evol. Microbiol.">
        <title>The Global Catalogue of Microorganisms (GCM) 10K type strain sequencing project: providing services to taxonomists for standard genome sequencing and annotation.</title>
        <authorList>
            <consortium name="The Broad Institute Genomics Platform"/>
            <consortium name="The Broad Institute Genome Sequencing Center for Infectious Disease"/>
            <person name="Wu L."/>
            <person name="Ma J."/>
        </authorList>
    </citation>
    <scope>NUCLEOTIDE SEQUENCE [LARGE SCALE GENOMIC DNA]</scope>
    <source>
        <strain evidence="11">CCM 7282</strain>
    </source>
</reference>
<dbReference type="Pfam" id="PF00198">
    <property type="entry name" value="2-oxoacid_dh"/>
    <property type="match status" value="1"/>
</dbReference>
<dbReference type="EMBL" id="BMCJ01000003">
    <property type="protein sequence ID" value="GGC89322.1"/>
    <property type="molecule type" value="Genomic_DNA"/>
</dbReference>
<organism evidence="10 11">
    <name type="scientific">Thalassobacillus devorans</name>
    <dbReference type="NCBI Taxonomy" id="279813"/>
    <lineage>
        <taxon>Bacteria</taxon>
        <taxon>Bacillati</taxon>
        <taxon>Bacillota</taxon>
        <taxon>Bacilli</taxon>
        <taxon>Bacillales</taxon>
        <taxon>Bacillaceae</taxon>
        <taxon>Thalassobacillus</taxon>
    </lineage>
</organism>
<protein>
    <recommendedName>
        <fullName evidence="6">Dihydrolipoamide acetyltransferase component of pyruvate dehydrogenase complex</fullName>
        <ecNumber evidence="6">2.3.1.-</ecNumber>
    </recommendedName>
</protein>
<feature type="domain" description="Lipoyl-binding" evidence="8">
    <location>
        <begin position="1"/>
        <end position="76"/>
    </location>
</feature>
<keyword evidence="10" id="KW-0670">Pyruvate</keyword>
<comment type="cofactor">
    <cofactor evidence="1 6">
        <name>(R)-lipoate</name>
        <dbReference type="ChEBI" id="CHEBI:83088"/>
    </cofactor>
</comment>
<keyword evidence="3 6" id="KW-0808">Transferase</keyword>
<dbReference type="PROSITE" id="PS00189">
    <property type="entry name" value="LIPOYL"/>
    <property type="match status" value="1"/>
</dbReference>
<evidence type="ECO:0000256" key="7">
    <source>
        <dbReference type="SAM" id="MobiDB-lite"/>
    </source>
</evidence>
<evidence type="ECO:0000256" key="1">
    <source>
        <dbReference type="ARBA" id="ARBA00001938"/>
    </source>
</evidence>
<feature type="domain" description="Peripheral subunit-binding (PSBD)" evidence="9">
    <location>
        <begin position="118"/>
        <end position="155"/>
    </location>
</feature>
<proteinExistence type="inferred from homology"/>
<dbReference type="SUPFAM" id="SSF51230">
    <property type="entry name" value="Single hybrid motif"/>
    <property type="match status" value="1"/>
</dbReference>
<dbReference type="Proteomes" id="UP000619534">
    <property type="component" value="Unassembled WGS sequence"/>
</dbReference>
<evidence type="ECO:0000256" key="4">
    <source>
        <dbReference type="ARBA" id="ARBA00022823"/>
    </source>
</evidence>
<comment type="similarity">
    <text evidence="2 6">Belongs to the 2-oxoacid dehydrogenase family.</text>
</comment>
<dbReference type="InterPro" id="IPR036625">
    <property type="entry name" value="E3-bd_dom_sf"/>
</dbReference>
<keyword evidence="5 6" id="KW-0012">Acyltransferase</keyword>
<dbReference type="Pfam" id="PF02817">
    <property type="entry name" value="E3_binding"/>
    <property type="match status" value="1"/>
</dbReference>
<dbReference type="InterPro" id="IPR000089">
    <property type="entry name" value="Biotin_lipoyl"/>
</dbReference>
<evidence type="ECO:0000256" key="2">
    <source>
        <dbReference type="ARBA" id="ARBA00007317"/>
    </source>
</evidence>
<keyword evidence="4 6" id="KW-0450">Lipoyl</keyword>
<dbReference type="PROSITE" id="PS50968">
    <property type="entry name" value="BIOTINYL_LIPOYL"/>
    <property type="match status" value="1"/>
</dbReference>
<evidence type="ECO:0000256" key="5">
    <source>
        <dbReference type="ARBA" id="ARBA00023315"/>
    </source>
</evidence>